<proteinExistence type="predicted"/>
<sequence length="69" mass="7030">MAWKWISGVSGAGWAAAVPAVIPSAETTMAAIAAPVRSIIVFQLPILLSGNAISLPTNKSPTARGKFPA</sequence>
<accession>A0A7G1KLC5</accession>
<evidence type="ECO:0000313" key="2">
    <source>
        <dbReference type="Proteomes" id="UP000516173"/>
    </source>
</evidence>
<reference evidence="1 2" key="1">
    <citation type="submission" date="2020-08" db="EMBL/GenBank/DDBJ databases">
        <title>Genome Sequencing of Nocardia wallacei strain FMUON74 and assembly.</title>
        <authorList>
            <person name="Toyokawa M."/>
            <person name="Uesaka K."/>
        </authorList>
    </citation>
    <scope>NUCLEOTIDE SEQUENCE [LARGE SCALE GENOMIC DNA]</scope>
    <source>
        <strain evidence="1 2">FMUON74</strain>
    </source>
</reference>
<dbReference type="KEGG" id="nwl:NWFMUON74_37740"/>
<gene>
    <name evidence="1" type="ORF">NWFMUON74_37740</name>
</gene>
<dbReference type="Proteomes" id="UP000516173">
    <property type="component" value="Chromosome"/>
</dbReference>
<organism evidence="1 2">
    <name type="scientific">Nocardia wallacei</name>
    <dbReference type="NCBI Taxonomy" id="480035"/>
    <lineage>
        <taxon>Bacteria</taxon>
        <taxon>Bacillati</taxon>
        <taxon>Actinomycetota</taxon>
        <taxon>Actinomycetes</taxon>
        <taxon>Mycobacteriales</taxon>
        <taxon>Nocardiaceae</taxon>
        <taxon>Nocardia</taxon>
    </lineage>
</organism>
<evidence type="ECO:0000313" key="1">
    <source>
        <dbReference type="EMBL" id="BCK56002.1"/>
    </source>
</evidence>
<dbReference type="EMBL" id="AP023396">
    <property type="protein sequence ID" value="BCK56002.1"/>
    <property type="molecule type" value="Genomic_DNA"/>
</dbReference>
<protein>
    <submittedName>
        <fullName evidence="1">Uncharacterized protein</fullName>
    </submittedName>
</protein>
<dbReference type="AlphaFoldDB" id="A0A7G1KLC5"/>
<keyword evidence="2" id="KW-1185">Reference proteome</keyword>
<name>A0A7G1KLC5_9NOCA</name>